<keyword evidence="2 6" id="KW-0378">Hydrolase</keyword>
<evidence type="ECO:0000313" key="9">
    <source>
        <dbReference type="Proteomes" id="UP000273252"/>
    </source>
</evidence>
<dbReference type="InterPro" id="IPR017853">
    <property type="entry name" value="GH"/>
</dbReference>
<dbReference type="PANTHER" id="PTHR43447">
    <property type="entry name" value="ALPHA-AMYLASE"/>
    <property type="match status" value="1"/>
</dbReference>
<keyword evidence="3 6" id="KW-0119">Carbohydrate metabolism</keyword>
<proteinExistence type="inferred from homology"/>
<sequence>MLTAQSTDVILHAFDWPYTLVAQRAEAIDRAGYKSVLVSSPMKSKKCPQGTCWWQRYQPQDYRVIDNQLGDTHDFVAMISTLKERGIRLYIDVVFNHMENEADARSNLQYPSDEDLQRYQQQHDYYQSIRLFGDLSQPLFTHLDFVAAFPIEDWRDKWQVQFGRLTGSPVDIGLPTLAANTNVIGQQKEYLLAMKQLGVTGFRIDAAKHMTIEHLQQVWTKDICENVHIFGEIITDGGASKPEYELFLQPFLAKTQLGAYDFPLFKTLYDALQTQGSFTALIDPYHYGLALSESRALTFSITHDIPNNRVFSDLVMDEESEWLANTFILGRDGGVPLIYTDLDTSGILSTEGEPRWKDTWRDSRMVSRVMFHNLMHGKAMKVKEANDDLLVFSRGDDGWVAMNKSVRSQSVEITTNDTWHDLLSGITYQPDLGRISLKILAKDSAMLIRYSS</sequence>
<dbReference type="Pfam" id="PF00128">
    <property type="entry name" value="Alpha-amylase"/>
    <property type="match status" value="1"/>
</dbReference>
<evidence type="ECO:0000256" key="4">
    <source>
        <dbReference type="ARBA" id="ARBA00023295"/>
    </source>
</evidence>
<name>A0A3A6QZE1_9VIBR</name>
<gene>
    <name evidence="8" type="ORF">DZ860_15940</name>
</gene>
<comment type="caution">
    <text evidence="8">The sequence shown here is derived from an EMBL/GenBank/DDBJ whole genome shotgun (WGS) entry which is preliminary data.</text>
</comment>
<comment type="similarity">
    <text evidence="1 5">Belongs to the glycosyl hydrolase 13 family.</text>
</comment>
<evidence type="ECO:0000256" key="5">
    <source>
        <dbReference type="RuleBase" id="RU003615"/>
    </source>
</evidence>
<keyword evidence="9" id="KW-1185">Reference proteome</keyword>
<dbReference type="EC" id="3.2.1.1" evidence="6"/>
<dbReference type="Gene3D" id="3.20.20.80">
    <property type="entry name" value="Glycosidases"/>
    <property type="match status" value="1"/>
</dbReference>
<evidence type="ECO:0000256" key="1">
    <source>
        <dbReference type="ARBA" id="ARBA00008061"/>
    </source>
</evidence>
<dbReference type="SUPFAM" id="SSF51445">
    <property type="entry name" value="(Trans)glycosidases"/>
    <property type="match status" value="1"/>
</dbReference>
<protein>
    <recommendedName>
        <fullName evidence="6">Alpha-amylase</fullName>
        <ecNumber evidence="6">3.2.1.1</ecNumber>
    </recommendedName>
</protein>
<comment type="catalytic activity">
    <reaction evidence="6">
        <text>Endohydrolysis of (1-&gt;4)-alpha-D-glucosidic linkages in polysaccharides containing three or more (1-&gt;4)-alpha-linked D-glucose units.</text>
        <dbReference type="EC" id="3.2.1.1"/>
    </reaction>
</comment>
<evidence type="ECO:0000259" key="7">
    <source>
        <dbReference type="SMART" id="SM00642"/>
    </source>
</evidence>
<dbReference type="InterPro" id="IPR006047">
    <property type="entry name" value="GH13_cat_dom"/>
</dbReference>
<dbReference type="GO" id="GO:0004556">
    <property type="term" value="F:alpha-amylase activity"/>
    <property type="evidence" value="ECO:0007669"/>
    <property type="project" value="UniProtKB-UniRule"/>
</dbReference>
<reference evidence="8 9" key="1">
    <citation type="submission" date="2018-08" db="EMBL/GenBank/DDBJ databases">
        <title>Vibrio isolated from the Eastern China Marginal Seas.</title>
        <authorList>
            <person name="Li Y."/>
        </authorList>
    </citation>
    <scope>NUCLEOTIDE SEQUENCE [LARGE SCALE GENOMIC DNA]</scope>
    <source>
        <strain evidence="8 9">BEI233</strain>
    </source>
</reference>
<dbReference type="CDD" id="cd11315">
    <property type="entry name" value="AmyAc_bac1_AmyA"/>
    <property type="match status" value="1"/>
</dbReference>
<dbReference type="Proteomes" id="UP000273252">
    <property type="component" value="Unassembled WGS sequence"/>
</dbReference>
<feature type="domain" description="Glycosyl hydrolase family 13 catalytic" evidence="7">
    <location>
        <begin position="8"/>
        <end position="372"/>
    </location>
</feature>
<dbReference type="SMART" id="SM00642">
    <property type="entry name" value="Aamy"/>
    <property type="match status" value="1"/>
</dbReference>
<dbReference type="AlphaFoldDB" id="A0A3A6QZE1"/>
<dbReference type="PRINTS" id="PR00110">
    <property type="entry name" value="ALPHAAMYLASE"/>
</dbReference>
<accession>A0A3A6QZE1</accession>
<dbReference type="InterPro" id="IPR006046">
    <property type="entry name" value="Alpha_amylase"/>
</dbReference>
<dbReference type="RefSeq" id="WP_120033233.1">
    <property type="nucleotide sequence ID" value="NZ_QVMU01000017.1"/>
</dbReference>
<dbReference type="OrthoDB" id="9805159at2"/>
<evidence type="ECO:0000256" key="2">
    <source>
        <dbReference type="ARBA" id="ARBA00022801"/>
    </source>
</evidence>
<evidence type="ECO:0000313" key="8">
    <source>
        <dbReference type="EMBL" id="RJX68931.1"/>
    </source>
</evidence>
<dbReference type="GO" id="GO:0005975">
    <property type="term" value="P:carbohydrate metabolic process"/>
    <property type="evidence" value="ECO:0007669"/>
    <property type="project" value="InterPro"/>
</dbReference>
<keyword evidence="4 6" id="KW-0326">Glycosidase</keyword>
<dbReference type="GO" id="GO:0043169">
    <property type="term" value="F:cation binding"/>
    <property type="evidence" value="ECO:0007669"/>
    <property type="project" value="InterPro"/>
</dbReference>
<organism evidence="8 9">
    <name type="scientific">Vibrio sinensis</name>
    <dbReference type="NCBI Taxonomy" id="2302434"/>
    <lineage>
        <taxon>Bacteria</taxon>
        <taxon>Pseudomonadati</taxon>
        <taxon>Pseudomonadota</taxon>
        <taxon>Gammaproteobacteria</taxon>
        <taxon>Vibrionales</taxon>
        <taxon>Vibrionaceae</taxon>
        <taxon>Vibrio</taxon>
    </lineage>
</organism>
<evidence type="ECO:0000256" key="3">
    <source>
        <dbReference type="ARBA" id="ARBA00023277"/>
    </source>
</evidence>
<dbReference type="SUPFAM" id="SSF51011">
    <property type="entry name" value="Glycosyl hydrolase domain"/>
    <property type="match status" value="1"/>
</dbReference>
<evidence type="ECO:0000256" key="6">
    <source>
        <dbReference type="RuleBase" id="RU361134"/>
    </source>
</evidence>
<dbReference type="EMBL" id="QVMU01000017">
    <property type="protein sequence ID" value="RJX68931.1"/>
    <property type="molecule type" value="Genomic_DNA"/>
</dbReference>